<protein>
    <submittedName>
        <fullName evidence="3">ActA</fullName>
    </submittedName>
</protein>
<gene>
    <name evidence="3" type="primary">actA</name>
</gene>
<proteinExistence type="predicted"/>
<reference evidence="3" key="2">
    <citation type="submission" date="2008-08" db="EMBL/GenBank/DDBJ databases">
        <authorList>
            <person name="Ward T.J."/>
            <person name="Gorski L."/>
            <person name="Borucki M.K."/>
            <person name="Mandrell R.E."/>
            <person name="Hutchins J."/>
            <person name="Pupedis K."/>
        </authorList>
    </citation>
    <scope>NUCLEOTIDE SEQUENCE</scope>
    <source>
        <strain evidence="3">NRRL 33182</strain>
    </source>
</reference>
<reference evidence="3" key="1">
    <citation type="journal article" date="2004" name="J. Bacteriol.">
        <title>Intraspecific phylogeny and lineage group identification based on the prfA virulence gene cluster of Listeria monocytogenes.</title>
        <authorList>
            <person name="Ward T.J."/>
            <person name="Gorski L."/>
            <person name="Borucki M.K."/>
            <person name="Mandrell R.E."/>
            <person name="Hutchins J."/>
            <person name="Pupedis K."/>
        </authorList>
    </citation>
    <scope>NUCLEOTIDE SEQUENCE</scope>
    <source>
        <strain evidence="3">NRRL 33182</strain>
    </source>
</reference>
<feature type="compositionally biased region" description="Acidic residues" evidence="1">
    <location>
        <begin position="409"/>
        <end position="423"/>
    </location>
</feature>
<feature type="compositionally biased region" description="Basic and acidic residues" evidence="1">
    <location>
        <begin position="424"/>
        <end position="434"/>
    </location>
</feature>
<sequence>MGLNRFMRAMMVVFITANCITINPDIIFAATDSEDSSLNTDEWEEEKTEEQPSEVNTGPRYETAREVSSRDIEELEKSNKVKNTNKADLIAMLKAKAEKGPNINNNNSEQTENAAINEEASGADRPAIQVERRHPGLPSDSAAEIKKRRKAIASSDSELESLTYLDKPTKANKKKVAKESVADASESDLDSSMQSADESSPQPLKANQQPFFPKVFKKIKDAGKWVRDKIDENPEVKKAIVDKSAGLIDQLLTKKKNEEVNASDFPPPPTDEELRLALPETPMLLGFNAHVTSEPSSFEFPPPPTDEELRLAVPETPMLLGFNAPATSEPSSFEFPPPPTEDELEIMRETAPSLDSSFTSGDLASLRSAINRHSENFSDFPPIPTEEELNGRGGRPTSEEFSSLNSGDFTDDENSETTEEEEIDRLADLRDRGTGKHSRNAGFLPLNPFTSSPVPSLSPKVLKISAPALISDITKKAPFKNPPQPLNVFNKKTTTKTASKKITPVNTSPKLAALPITKAQETALGENKALFIEKQAEPNNQPIDMPSLPVIQKEVTERNKEEMKPQTEEKMVGESEPANNVNGKKRSAGIEEGKLIAKSAEDEKAKEEPANHTTLILAMLAMGVFSLGAFIKIIQLRKNS</sequence>
<feature type="region of interest" description="Disordered" evidence="1">
    <location>
        <begin position="556"/>
        <end position="590"/>
    </location>
</feature>
<evidence type="ECO:0000313" key="3">
    <source>
        <dbReference type="EMBL" id="AAS85264.1"/>
    </source>
</evidence>
<dbReference type="AlphaFoldDB" id="Q6E946"/>
<feature type="region of interest" description="Disordered" evidence="1">
    <location>
        <begin position="320"/>
        <end position="360"/>
    </location>
</feature>
<feature type="region of interest" description="Disordered" evidence="1">
    <location>
        <begin position="132"/>
        <end position="212"/>
    </location>
</feature>
<feature type="region of interest" description="Disordered" evidence="1">
    <location>
        <begin position="37"/>
        <end position="80"/>
    </location>
</feature>
<evidence type="ECO:0000256" key="1">
    <source>
        <dbReference type="SAM" id="MobiDB-lite"/>
    </source>
</evidence>
<feature type="compositionally biased region" description="Basic and acidic residues" evidence="1">
    <location>
        <begin position="556"/>
        <end position="573"/>
    </location>
</feature>
<feature type="region of interest" description="Disordered" evidence="1">
    <location>
        <begin position="373"/>
        <end position="450"/>
    </location>
</feature>
<keyword evidence="2" id="KW-0472">Membrane</keyword>
<dbReference type="RefSeq" id="WP_077955171.1">
    <property type="nucleotide sequence ID" value="NZ_MKMT01000006.1"/>
</dbReference>
<evidence type="ECO:0000256" key="2">
    <source>
        <dbReference type="SAM" id="Phobius"/>
    </source>
</evidence>
<feature type="region of interest" description="Disordered" evidence="1">
    <location>
        <begin position="475"/>
        <end position="506"/>
    </location>
</feature>
<name>Q6E946_LISMN</name>
<organism evidence="3">
    <name type="scientific">Listeria monocytogenes</name>
    <dbReference type="NCBI Taxonomy" id="1639"/>
    <lineage>
        <taxon>Bacteria</taxon>
        <taxon>Bacillati</taxon>
        <taxon>Bacillota</taxon>
        <taxon>Bacilli</taxon>
        <taxon>Bacillales</taxon>
        <taxon>Listeriaceae</taxon>
        <taxon>Listeria</taxon>
    </lineage>
</organism>
<feature type="compositionally biased region" description="Acidic residues" evidence="1">
    <location>
        <begin position="41"/>
        <end position="52"/>
    </location>
</feature>
<dbReference type="InterPro" id="IPR007752">
    <property type="entry name" value="Virulence_actor_ActA"/>
</dbReference>
<feature type="compositionally biased region" description="Low complexity" evidence="1">
    <location>
        <begin position="491"/>
        <end position="503"/>
    </location>
</feature>
<feature type="compositionally biased region" description="Polar residues" evidence="1">
    <location>
        <begin position="190"/>
        <end position="210"/>
    </location>
</feature>
<feature type="transmembrane region" description="Helical" evidence="2">
    <location>
        <begin position="615"/>
        <end position="634"/>
    </location>
</feature>
<accession>Q6E946</accession>
<feature type="compositionally biased region" description="Basic and acidic residues" evidence="1">
    <location>
        <begin position="62"/>
        <end position="79"/>
    </location>
</feature>
<keyword evidence="2" id="KW-1133">Transmembrane helix</keyword>
<keyword evidence="2" id="KW-0812">Transmembrane</keyword>
<dbReference type="EMBL" id="AY512477">
    <property type="protein sequence ID" value="AAS85264.1"/>
    <property type="molecule type" value="Genomic_DNA"/>
</dbReference>
<dbReference type="Pfam" id="PF05058">
    <property type="entry name" value="ActA"/>
    <property type="match status" value="1"/>
</dbReference>